<evidence type="ECO:0000313" key="1">
    <source>
        <dbReference type="EMBL" id="KAF9413622.1"/>
    </source>
</evidence>
<dbReference type="AlphaFoldDB" id="A0A835GEF3"/>
<dbReference type="EMBL" id="JACKWZ010000153">
    <property type="protein sequence ID" value="KAF9413622.1"/>
    <property type="molecule type" value="Genomic_DNA"/>
</dbReference>
<name>A0A835GEF3_SPOEX</name>
<gene>
    <name evidence="1" type="ORF">HW555_008200</name>
</gene>
<evidence type="ECO:0000313" key="2">
    <source>
        <dbReference type="Proteomes" id="UP000648187"/>
    </source>
</evidence>
<comment type="caution">
    <text evidence="1">The sequence shown here is derived from an EMBL/GenBank/DDBJ whole genome shotgun (WGS) entry which is preliminary data.</text>
</comment>
<protein>
    <submittedName>
        <fullName evidence="1">Uncharacterized protein</fullName>
    </submittedName>
</protein>
<accession>A0A835GEF3</accession>
<reference evidence="1" key="1">
    <citation type="submission" date="2020-08" db="EMBL/GenBank/DDBJ databases">
        <title>Spodoptera exigua strain:BAW_Kor-Di-RS1 Genome sequencing and assembly.</title>
        <authorList>
            <person name="Kim J."/>
            <person name="Nam H.Y."/>
            <person name="Kwon M."/>
            <person name="Choi J.H."/>
            <person name="Cho S.R."/>
            <person name="Kim G.-H."/>
        </authorList>
    </citation>
    <scope>NUCLEOTIDE SEQUENCE</scope>
    <source>
        <strain evidence="1">BAW_Kor-Di-RS1</strain>
        <tissue evidence="1">Whole-body</tissue>
    </source>
</reference>
<proteinExistence type="predicted"/>
<sequence length="225" mass="25270">MMLRTSIVPRIKIVYNDAAFVSTLRGTQWITAGKIKILPCAAVRKSLKSTKAPTIDVSETKEDNYELPVINKCSSKFPWLERKTSGSIIKKIYSPTADMDLIFDDYFHPHIQHNSFVNTTTAKEEKEQLAQKVEHVQETPLVEAQTQPIEGFNITPRVLGKLEQAYSWIKGNHIAGMSGEKSGDVDPNMDSSFGQLDETLLNELEKLGVPLTCDNEQTRSDDSRI</sequence>
<organism evidence="1 2">
    <name type="scientific">Spodoptera exigua</name>
    <name type="common">Beet armyworm</name>
    <name type="synonym">Noctua fulgens</name>
    <dbReference type="NCBI Taxonomy" id="7107"/>
    <lineage>
        <taxon>Eukaryota</taxon>
        <taxon>Metazoa</taxon>
        <taxon>Ecdysozoa</taxon>
        <taxon>Arthropoda</taxon>
        <taxon>Hexapoda</taxon>
        <taxon>Insecta</taxon>
        <taxon>Pterygota</taxon>
        <taxon>Neoptera</taxon>
        <taxon>Endopterygota</taxon>
        <taxon>Lepidoptera</taxon>
        <taxon>Glossata</taxon>
        <taxon>Ditrysia</taxon>
        <taxon>Noctuoidea</taxon>
        <taxon>Noctuidae</taxon>
        <taxon>Amphipyrinae</taxon>
        <taxon>Spodoptera</taxon>
    </lineage>
</organism>
<keyword evidence="2" id="KW-1185">Reference proteome</keyword>
<dbReference type="Proteomes" id="UP000648187">
    <property type="component" value="Unassembled WGS sequence"/>
</dbReference>